<proteinExistence type="inferred from homology"/>
<feature type="transmembrane region" description="Helical" evidence="7">
    <location>
        <begin position="85"/>
        <end position="103"/>
    </location>
</feature>
<keyword evidence="9" id="KW-1185">Reference proteome</keyword>
<evidence type="ECO:0000256" key="3">
    <source>
        <dbReference type="ARBA" id="ARBA00022448"/>
    </source>
</evidence>
<dbReference type="PANTHER" id="PTHR10332">
    <property type="entry name" value="EQUILIBRATIVE NUCLEOSIDE TRANSPORTER"/>
    <property type="match status" value="1"/>
</dbReference>
<evidence type="ECO:0000256" key="4">
    <source>
        <dbReference type="ARBA" id="ARBA00022692"/>
    </source>
</evidence>
<feature type="transmembrane region" description="Helical" evidence="7">
    <location>
        <begin position="185"/>
        <end position="208"/>
    </location>
</feature>
<feature type="transmembrane region" description="Helical" evidence="7">
    <location>
        <begin position="259"/>
        <end position="279"/>
    </location>
</feature>
<protein>
    <submittedName>
        <fullName evidence="8">Equilibrative nucleotide transporter 8</fullName>
    </submittedName>
</protein>
<keyword evidence="5 7" id="KW-1133">Transmembrane helix</keyword>
<dbReference type="EMBL" id="JAUJYO010000010">
    <property type="protein sequence ID" value="KAK1306119.1"/>
    <property type="molecule type" value="Genomic_DNA"/>
</dbReference>
<evidence type="ECO:0000256" key="5">
    <source>
        <dbReference type="ARBA" id="ARBA00022989"/>
    </source>
</evidence>
<gene>
    <name evidence="8" type="primary">ETN8</name>
    <name evidence="8" type="ORF">QJS10_CPA10g00370</name>
</gene>
<evidence type="ECO:0000256" key="1">
    <source>
        <dbReference type="ARBA" id="ARBA00004141"/>
    </source>
</evidence>
<evidence type="ECO:0000313" key="8">
    <source>
        <dbReference type="EMBL" id="KAK1306119.1"/>
    </source>
</evidence>
<reference evidence="8" key="1">
    <citation type="journal article" date="2023" name="Nat. Commun.">
        <title>Diploid and tetraploid genomes of Acorus and the evolution of monocots.</title>
        <authorList>
            <person name="Ma L."/>
            <person name="Liu K.W."/>
            <person name="Li Z."/>
            <person name="Hsiao Y.Y."/>
            <person name="Qi Y."/>
            <person name="Fu T."/>
            <person name="Tang G.D."/>
            <person name="Zhang D."/>
            <person name="Sun W.H."/>
            <person name="Liu D.K."/>
            <person name="Li Y."/>
            <person name="Chen G.Z."/>
            <person name="Liu X.D."/>
            <person name="Liao X.Y."/>
            <person name="Jiang Y.T."/>
            <person name="Yu X."/>
            <person name="Hao Y."/>
            <person name="Huang J."/>
            <person name="Zhao X.W."/>
            <person name="Ke S."/>
            <person name="Chen Y.Y."/>
            <person name="Wu W.L."/>
            <person name="Hsu J.L."/>
            <person name="Lin Y.F."/>
            <person name="Huang M.D."/>
            <person name="Li C.Y."/>
            <person name="Huang L."/>
            <person name="Wang Z.W."/>
            <person name="Zhao X."/>
            <person name="Zhong W.Y."/>
            <person name="Peng D.H."/>
            <person name="Ahmad S."/>
            <person name="Lan S."/>
            <person name="Zhang J.S."/>
            <person name="Tsai W.C."/>
            <person name="Van de Peer Y."/>
            <person name="Liu Z.J."/>
        </authorList>
    </citation>
    <scope>NUCLEOTIDE SEQUENCE</scope>
    <source>
        <strain evidence="8">CP</strain>
    </source>
</reference>
<dbReference type="GO" id="GO:0005886">
    <property type="term" value="C:plasma membrane"/>
    <property type="evidence" value="ECO:0007669"/>
    <property type="project" value="TreeGrafter"/>
</dbReference>
<feature type="transmembrane region" description="Helical" evidence="7">
    <location>
        <begin position="352"/>
        <end position="374"/>
    </location>
</feature>
<feature type="transmembrane region" description="Helical" evidence="7">
    <location>
        <begin position="20"/>
        <end position="42"/>
    </location>
</feature>
<dbReference type="InterPro" id="IPR002259">
    <property type="entry name" value="Eqnu_transpt"/>
</dbReference>
<dbReference type="Pfam" id="PF01733">
    <property type="entry name" value="Nucleoside_tran"/>
    <property type="match status" value="1"/>
</dbReference>
<sequence length="410" mass="45191">MEGMKPPEPPRDRCNLAYSIHFMLGVANLLPWNAFITAVDYFGHLYPDQHVDRVFSVAYLGSSLLVLIGLVSTRNCSRRPSLQSRMNVGLSLFVCSLMTVPVLDWTCIRRKYGATVAAVTVCGLADGLVGGSLIGSVGELPERYMQAVFAGTACSGVIVCILRIITKASLPHTSNGLQKSAHLYFIVSVFISLGCIICYNILESLLVVQYFRKKKTLIVPNFNSCYPETLQNIPARTPWSTAETKMHLRFWNVLKRIRWSALGVFMIYVITLSMFPGYITENVQSGILGDWYPIILILAYNASDMAGKSMTAIHVPDEPKRAVWCCMARLLFYPLFGASLHGPKVFRTEIPVIVLTCSLGVTNGYLTSVLMILAPKSVTPREAETAGMIMALSLAIGLVGGSVLGWFWII</sequence>
<evidence type="ECO:0000256" key="7">
    <source>
        <dbReference type="SAM" id="Phobius"/>
    </source>
</evidence>
<keyword evidence="6 7" id="KW-0472">Membrane</keyword>
<dbReference type="InterPro" id="IPR036259">
    <property type="entry name" value="MFS_trans_sf"/>
</dbReference>
<feature type="transmembrane region" description="Helical" evidence="7">
    <location>
        <begin position="115"/>
        <end position="135"/>
    </location>
</feature>
<feature type="transmembrane region" description="Helical" evidence="7">
    <location>
        <begin position="147"/>
        <end position="165"/>
    </location>
</feature>
<dbReference type="SUPFAM" id="SSF103473">
    <property type="entry name" value="MFS general substrate transporter"/>
    <property type="match status" value="1"/>
</dbReference>
<keyword evidence="3" id="KW-0813">Transport</keyword>
<reference evidence="8" key="2">
    <citation type="submission" date="2023-06" db="EMBL/GenBank/DDBJ databases">
        <authorList>
            <person name="Ma L."/>
            <person name="Liu K.-W."/>
            <person name="Li Z."/>
            <person name="Hsiao Y.-Y."/>
            <person name="Qi Y."/>
            <person name="Fu T."/>
            <person name="Tang G."/>
            <person name="Zhang D."/>
            <person name="Sun W.-H."/>
            <person name="Liu D.-K."/>
            <person name="Li Y."/>
            <person name="Chen G.-Z."/>
            <person name="Liu X.-D."/>
            <person name="Liao X.-Y."/>
            <person name="Jiang Y.-T."/>
            <person name="Yu X."/>
            <person name="Hao Y."/>
            <person name="Huang J."/>
            <person name="Zhao X.-W."/>
            <person name="Ke S."/>
            <person name="Chen Y.-Y."/>
            <person name="Wu W.-L."/>
            <person name="Hsu J.-L."/>
            <person name="Lin Y.-F."/>
            <person name="Huang M.-D."/>
            <person name="Li C.-Y."/>
            <person name="Huang L."/>
            <person name="Wang Z.-W."/>
            <person name="Zhao X."/>
            <person name="Zhong W.-Y."/>
            <person name="Peng D.-H."/>
            <person name="Ahmad S."/>
            <person name="Lan S."/>
            <person name="Zhang J.-S."/>
            <person name="Tsai W.-C."/>
            <person name="Van De Peer Y."/>
            <person name="Liu Z.-J."/>
        </authorList>
    </citation>
    <scope>NUCLEOTIDE SEQUENCE</scope>
    <source>
        <strain evidence="8">CP</strain>
        <tissue evidence="8">Leaves</tissue>
    </source>
</reference>
<organism evidence="8 9">
    <name type="scientific">Acorus calamus</name>
    <name type="common">Sweet flag</name>
    <dbReference type="NCBI Taxonomy" id="4465"/>
    <lineage>
        <taxon>Eukaryota</taxon>
        <taxon>Viridiplantae</taxon>
        <taxon>Streptophyta</taxon>
        <taxon>Embryophyta</taxon>
        <taxon>Tracheophyta</taxon>
        <taxon>Spermatophyta</taxon>
        <taxon>Magnoliopsida</taxon>
        <taxon>Liliopsida</taxon>
        <taxon>Acoraceae</taxon>
        <taxon>Acorus</taxon>
    </lineage>
</organism>
<feature type="transmembrane region" description="Helical" evidence="7">
    <location>
        <begin position="291"/>
        <end position="310"/>
    </location>
</feature>
<dbReference type="AlphaFoldDB" id="A0AAV9DYT9"/>
<keyword evidence="4 7" id="KW-0812">Transmembrane</keyword>
<comment type="similarity">
    <text evidence="2">Belongs to the SLC29A/ENT transporter (TC 2.A.57) family.</text>
</comment>
<accession>A0AAV9DYT9</accession>
<evidence type="ECO:0000256" key="2">
    <source>
        <dbReference type="ARBA" id="ARBA00007965"/>
    </source>
</evidence>
<dbReference type="PIRSF" id="PIRSF016379">
    <property type="entry name" value="ENT"/>
    <property type="match status" value="1"/>
</dbReference>
<feature type="transmembrane region" description="Helical" evidence="7">
    <location>
        <begin position="54"/>
        <end position="73"/>
    </location>
</feature>
<comment type="subcellular location">
    <subcellularLocation>
        <location evidence="1">Membrane</location>
        <topology evidence="1">Multi-pass membrane protein</topology>
    </subcellularLocation>
</comment>
<dbReference type="PRINTS" id="PR01130">
    <property type="entry name" value="DERENTRNSPRT"/>
</dbReference>
<evidence type="ECO:0000313" key="9">
    <source>
        <dbReference type="Proteomes" id="UP001180020"/>
    </source>
</evidence>
<name>A0AAV9DYT9_ACOCL</name>
<dbReference type="GO" id="GO:0005337">
    <property type="term" value="F:nucleoside transmembrane transporter activity"/>
    <property type="evidence" value="ECO:0007669"/>
    <property type="project" value="InterPro"/>
</dbReference>
<evidence type="ECO:0000256" key="6">
    <source>
        <dbReference type="ARBA" id="ARBA00023136"/>
    </source>
</evidence>
<comment type="caution">
    <text evidence="8">The sequence shown here is derived from an EMBL/GenBank/DDBJ whole genome shotgun (WGS) entry which is preliminary data.</text>
</comment>
<dbReference type="PANTHER" id="PTHR10332:SF77">
    <property type="entry name" value="EQUILIBRATIVE NUCLEOTIDE TRANSPORTER 8"/>
    <property type="match status" value="1"/>
</dbReference>
<feature type="transmembrane region" description="Helical" evidence="7">
    <location>
        <begin position="386"/>
        <end position="409"/>
    </location>
</feature>
<dbReference type="Proteomes" id="UP001180020">
    <property type="component" value="Unassembled WGS sequence"/>
</dbReference>